<keyword evidence="5" id="KW-0949">S-adenosyl-L-methionine</keyword>
<feature type="domain" description="N6 adenine-specific DNA methyltransferase N-terminal" evidence="9">
    <location>
        <begin position="26"/>
        <end position="151"/>
    </location>
</feature>
<comment type="caution">
    <text evidence="10">The sequence shown here is derived from an EMBL/GenBank/DDBJ whole genome shotgun (WGS) entry which is preliminary data.</text>
</comment>
<evidence type="ECO:0000256" key="3">
    <source>
        <dbReference type="ARBA" id="ARBA00022603"/>
    </source>
</evidence>
<dbReference type="CDD" id="cd02440">
    <property type="entry name" value="AdoMet_MTases"/>
    <property type="match status" value="1"/>
</dbReference>
<evidence type="ECO:0000256" key="2">
    <source>
        <dbReference type="ARBA" id="ARBA00011900"/>
    </source>
</evidence>
<dbReference type="InterPro" id="IPR003356">
    <property type="entry name" value="DNA_methylase_A-5"/>
</dbReference>
<keyword evidence="3 10" id="KW-0489">Methyltransferase</keyword>
<dbReference type="EC" id="2.1.1.72" evidence="2"/>
<gene>
    <name evidence="10" type="ORF">FCG67_03855</name>
</gene>
<evidence type="ECO:0000256" key="1">
    <source>
        <dbReference type="ARBA" id="ARBA00006594"/>
    </source>
</evidence>
<evidence type="ECO:0000256" key="4">
    <source>
        <dbReference type="ARBA" id="ARBA00022679"/>
    </source>
</evidence>
<reference evidence="10 11" key="1">
    <citation type="submission" date="2019-04" db="EMBL/GenBank/DDBJ databases">
        <title>Rhodococcus oryzae sp. nov., a novel actinomycete isolated from rhizosphere soil of rice (Oryza sativa L.).</title>
        <authorList>
            <person name="Li C."/>
        </authorList>
    </citation>
    <scope>NUCLEOTIDE SEQUENCE [LARGE SCALE GENOMIC DNA]</scope>
    <source>
        <strain evidence="10 11">NEAU-CX67</strain>
    </source>
</reference>
<dbReference type="InterPro" id="IPR038333">
    <property type="entry name" value="T1MK-like_N_sf"/>
</dbReference>
<evidence type="ECO:0000259" key="9">
    <source>
        <dbReference type="Pfam" id="PF12161"/>
    </source>
</evidence>
<dbReference type="Proteomes" id="UP000305109">
    <property type="component" value="Unassembled WGS sequence"/>
</dbReference>
<accession>A0ABY2RPZ0</accession>
<evidence type="ECO:0000313" key="10">
    <source>
        <dbReference type="EMBL" id="TJZ80033.1"/>
    </source>
</evidence>
<organism evidence="10 11">
    <name type="scientific">Rhodococcus oryzae</name>
    <dbReference type="NCBI Taxonomy" id="2571143"/>
    <lineage>
        <taxon>Bacteria</taxon>
        <taxon>Bacillati</taxon>
        <taxon>Actinomycetota</taxon>
        <taxon>Actinomycetes</taxon>
        <taxon>Mycobacteriales</taxon>
        <taxon>Nocardiaceae</taxon>
        <taxon>Rhodococcus</taxon>
    </lineage>
</organism>
<keyword evidence="4" id="KW-0808">Transferase</keyword>
<dbReference type="InterPro" id="IPR029063">
    <property type="entry name" value="SAM-dependent_MTases_sf"/>
</dbReference>
<dbReference type="GO" id="GO:0008168">
    <property type="term" value="F:methyltransferase activity"/>
    <property type="evidence" value="ECO:0007669"/>
    <property type="project" value="UniProtKB-KW"/>
</dbReference>
<dbReference type="InterPro" id="IPR022749">
    <property type="entry name" value="D12N6_MeTrfase_N"/>
</dbReference>
<comment type="catalytic activity">
    <reaction evidence="7">
        <text>a 2'-deoxyadenosine in DNA + S-adenosyl-L-methionine = an N(6)-methyl-2'-deoxyadenosine in DNA + S-adenosyl-L-homocysteine + H(+)</text>
        <dbReference type="Rhea" id="RHEA:15197"/>
        <dbReference type="Rhea" id="RHEA-COMP:12418"/>
        <dbReference type="Rhea" id="RHEA-COMP:12419"/>
        <dbReference type="ChEBI" id="CHEBI:15378"/>
        <dbReference type="ChEBI" id="CHEBI:57856"/>
        <dbReference type="ChEBI" id="CHEBI:59789"/>
        <dbReference type="ChEBI" id="CHEBI:90615"/>
        <dbReference type="ChEBI" id="CHEBI:90616"/>
        <dbReference type="EC" id="2.1.1.72"/>
    </reaction>
</comment>
<sequence>MGIAPEPVVPPVSLRTVKTTDLGKVRATLWAAADELRANSKLTPGQYRDPVLGLVFLAYAENRFEAVRGEIETRATKRNPATIADFKARSVLYVPDESRLSHLVDLPEGDDVGKAVDQAMRAVEAANPELKDILPRGYQKLERSTLIELLRMFAPLPTQLEGDAFGFIYEDFLSNFAAQEGKGGGEYFTPYSIVRLIVEILEPFQGRVLDPACGSGGMFVQCAKFVERHHESATRKLSIYGAEKTDDTVPLAKMNLALHGLSGDIRQANSYYEDPHGAVGAFDYVMANPPFNVDKVKKDQLAGDKRFPFGMPRNDNANYLWIQEFYSALKPDGRAGFVMANSAGDAGHSEKEIRKQIVESGAVDVMVAISSNFFYTVTLPVTLWFFDKAKAGTTREDTVLFLDARHIYNQIDRAHRDFKPEQIEFLANVVRLYRGEDVEKVAGSETLIEQHFPDGTYVDVPGLCKIATRAEIEAQGWSLNPGRYAGSAAVDEDDEEFVVKLEELYEEFTQLSGEADSLRAKVDAAMQGILDV</sequence>
<dbReference type="PRINTS" id="PR00507">
    <property type="entry name" value="N12N6MTFRASE"/>
</dbReference>
<protein>
    <recommendedName>
        <fullName evidence="2">site-specific DNA-methyltransferase (adenine-specific)</fullName>
        <ecNumber evidence="2">2.1.1.72</ecNumber>
    </recommendedName>
</protein>
<keyword evidence="11" id="KW-1185">Reference proteome</keyword>
<dbReference type="Gene3D" id="1.20.1260.30">
    <property type="match status" value="1"/>
</dbReference>
<comment type="similarity">
    <text evidence="1">Belongs to the N(4)/N(6)-methyltransferase family.</text>
</comment>
<keyword evidence="6" id="KW-0680">Restriction system</keyword>
<evidence type="ECO:0000256" key="6">
    <source>
        <dbReference type="ARBA" id="ARBA00022747"/>
    </source>
</evidence>
<dbReference type="PANTHER" id="PTHR42998">
    <property type="entry name" value="TYPE I RESTRICTION ENZYME HINDVIIP M PROTEIN-RELATED"/>
    <property type="match status" value="1"/>
</dbReference>
<evidence type="ECO:0000256" key="7">
    <source>
        <dbReference type="ARBA" id="ARBA00047942"/>
    </source>
</evidence>
<dbReference type="Pfam" id="PF12161">
    <property type="entry name" value="HsdM_N"/>
    <property type="match status" value="1"/>
</dbReference>
<feature type="domain" description="DNA methylase adenine-specific" evidence="8">
    <location>
        <begin position="162"/>
        <end position="492"/>
    </location>
</feature>
<evidence type="ECO:0000313" key="11">
    <source>
        <dbReference type="Proteomes" id="UP000305109"/>
    </source>
</evidence>
<dbReference type="Gene3D" id="3.40.50.150">
    <property type="entry name" value="Vaccinia Virus protein VP39"/>
    <property type="match status" value="1"/>
</dbReference>
<evidence type="ECO:0000256" key="5">
    <source>
        <dbReference type="ARBA" id="ARBA00022691"/>
    </source>
</evidence>
<evidence type="ECO:0000259" key="8">
    <source>
        <dbReference type="Pfam" id="PF02384"/>
    </source>
</evidence>
<dbReference type="SUPFAM" id="SSF53335">
    <property type="entry name" value="S-adenosyl-L-methionine-dependent methyltransferases"/>
    <property type="match status" value="1"/>
</dbReference>
<dbReference type="InterPro" id="IPR052916">
    <property type="entry name" value="Type-I_RE_MTase_Subunit"/>
</dbReference>
<proteinExistence type="inferred from homology"/>
<dbReference type="Pfam" id="PF02384">
    <property type="entry name" value="N6_Mtase"/>
    <property type="match status" value="1"/>
</dbReference>
<dbReference type="GO" id="GO:0032259">
    <property type="term" value="P:methylation"/>
    <property type="evidence" value="ECO:0007669"/>
    <property type="project" value="UniProtKB-KW"/>
</dbReference>
<name>A0ABY2RPZ0_9NOCA</name>
<dbReference type="EMBL" id="SUMD01000002">
    <property type="protein sequence ID" value="TJZ80033.1"/>
    <property type="molecule type" value="Genomic_DNA"/>
</dbReference>
<dbReference type="PANTHER" id="PTHR42998:SF1">
    <property type="entry name" value="TYPE I RESTRICTION ENZYME HINDI METHYLASE SUBUNIT"/>
    <property type="match status" value="1"/>
</dbReference>